<evidence type="ECO:0000259" key="2">
    <source>
        <dbReference type="Pfam" id="PF14534"/>
    </source>
</evidence>
<dbReference type="Pfam" id="PF14534">
    <property type="entry name" value="DUF4440"/>
    <property type="match status" value="1"/>
</dbReference>
<dbReference type="RefSeq" id="WP_105039159.1">
    <property type="nucleotide sequence ID" value="NZ_PPSL01000003.1"/>
</dbReference>
<evidence type="ECO:0000256" key="1">
    <source>
        <dbReference type="SAM" id="SignalP"/>
    </source>
</evidence>
<dbReference type="Gene3D" id="3.10.450.50">
    <property type="match status" value="1"/>
</dbReference>
<evidence type="ECO:0000313" key="3">
    <source>
        <dbReference type="EMBL" id="PQJ10431.1"/>
    </source>
</evidence>
<gene>
    <name evidence="3" type="ORF">CJD36_010660</name>
</gene>
<feature type="signal peptide" evidence="1">
    <location>
        <begin position="1"/>
        <end position="18"/>
    </location>
</feature>
<name>A0A2S7SUY5_9BACT</name>
<dbReference type="InterPro" id="IPR032710">
    <property type="entry name" value="NTF2-like_dom_sf"/>
</dbReference>
<dbReference type="InterPro" id="IPR027843">
    <property type="entry name" value="DUF4440"/>
</dbReference>
<feature type="chain" id="PRO_5015653364" description="DUF4440 domain-containing protein" evidence="1">
    <location>
        <begin position="19"/>
        <end position="141"/>
    </location>
</feature>
<accession>A0A2S7SUY5</accession>
<dbReference type="OrthoDB" id="9802489at2"/>
<reference evidence="3 4" key="1">
    <citation type="submission" date="2018-01" db="EMBL/GenBank/DDBJ databases">
        <title>A novel member of the phylum Bacteroidetes isolated from glacier ice.</title>
        <authorList>
            <person name="Liu Q."/>
            <person name="Xin Y.-H."/>
        </authorList>
    </citation>
    <scope>NUCLEOTIDE SEQUENCE [LARGE SCALE GENOMIC DNA]</scope>
    <source>
        <strain evidence="3 4">RB1R16</strain>
    </source>
</reference>
<sequence length="141" mass="16154">MRYILIFLMLFASNEVSAFSMPPSKSIDSVVVALDRALLAKDSISLKRLFDDNMTYGHSNGWIQTKSDVVNDLFNGKITYKQIAVTEKDIKVSGRYAVVRMKADVDVTVSNTPVHVRLNILQVWRWKHRHYVLIARQSVKI</sequence>
<dbReference type="EMBL" id="PPSL01000003">
    <property type="protein sequence ID" value="PQJ10431.1"/>
    <property type="molecule type" value="Genomic_DNA"/>
</dbReference>
<dbReference type="AlphaFoldDB" id="A0A2S7SUY5"/>
<protein>
    <recommendedName>
        <fullName evidence="2">DUF4440 domain-containing protein</fullName>
    </recommendedName>
</protein>
<dbReference type="Proteomes" id="UP000239872">
    <property type="component" value="Unassembled WGS sequence"/>
</dbReference>
<comment type="caution">
    <text evidence="3">The sequence shown here is derived from an EMBL/GenBank/DDBJ whole genome shotgun (WGS) entry which is preliminary data.</text>
</comment>
<organism evidence="3 4">
    <name type="scientific">Flavipsychrobacter stenotrophus</name>
    <dbReference type="NCBI Taxonomy" id="2077091"/>
    <lineage>
        <taxon>Bacteria</taxon>
        <taxon>Pseudomonadati</taxon>
        <taxon>Bacteroidota</taxon>
        <taxon>Chitinophagia</taxon>
        <taxon>Chitinophagales</taxon>
        <taxon>Chitinophagaceae</taxon>
        <taxon>Flavipsychrobacter</taxon>
    </lineage>
</organism>
<dbReference type="SUPFAM" id="SSF54427">
    <property type="entry name" value="NTF2-like"/>
    <property type="match status" value="1"/>
</dbReference>
<feature type="domain" description="DUF4440" evidence="2">
    <location>
        <begin position="27"/>
        <end position="125"/>
    </location>
</feature>
<keyword evidence="4" id="KW-1185">Reference proteome</keyword>
<proteinExistence type="predicted"/>
<evidence type="ECO:0000313" key="4">
    <source>
        <dbReference type="Proteomes" id="UP000239872"/>
    </source>
</evidence>
<keyword evidence="1" id="KW-0732">Signal</keyword>